<evidence type="ECO:0000256" key="1">
    <source>
        <dbReference type="SAM" id="Coils"/>
    </source>
</evidence>
<reference evidence="3 4" key="1">
    <citation type="submission" date="2023-01" db="EMBL/GenBank/DDBJ databases">
        <authorList>
            <person name="Kreplak J."/>
        </authorList>
    </citation>
    <scope>NUCLEOTIDE SEQUENCE [LARGE SCALE GENOMIC DNA]</scope>
</reference>
<evidence type="ECO:0000313" key="3">
    <source>
        <dbReference type="EMBL" id="CAI8588708.1"/>
    </source>
</evidence>
<name>A0AAV0YUY5_VICFA</name>
<keyword evidence="1" id="KW-0175">Coiled coil</keyword>
<dbReference type="PANTHER" id="PTHR32108">
    <property type="entry name" value="DNA-DIRECTED RNA POLYMERASE SUBUNIT ALPHA"/>
    <property type="match status" value="1"/>
</dbReference>
<dbReference type="AlphaFoldDB" id="A0AAV0YUY5"/>
<gene>
    <name evidence="3" type="ORF">VFH_I360720</name>
</gene>
<proteinExistence type="predicted"/>
<sequence length="242" mass="27442">MASQQDNQDLHAHESQFREIFLGLSKGQEELRALLMGNLIRKSPEDDKDEQLKRLQAEVDTLKTQMLGQRALIQGLAQEQGELRAMVSQLSQGVKQPAQIRDQVMEQLPRGQRSSPVNRPLRVATTSQVQQRPRQKQQIDQNRPDEPKRQFTNINMPWSRALQHMLRMNLIAVINPPANPKTSSPSYNPEARCAYHSGSPGHDTEDCWALKYKIQGMIDAGEIQFEVPETPNVITAPMPKHG</sequence>
<dbReference type="EMBL" id="OX451736">
    <property type="protein sequence ID" value="CAI8588708.1"/>
    <property type="molecule type" value="Genomic_DNA"/>
</dbReference>
<feature type="region of interest" description="Disordered" evidence="2">
    <location>
        <begin position="108"/>
        <end position="151"/>
    </location>
</feature>
<accession>A0AAV0YUY5</accession>
<feature type="coiled-coil region" evidence="1">
    <location>
        <begin position="45"/>
        <end position="72"/>
    </location>
</feature>
<feature type="compositionally biased region" description="Low complexity" evidence="2">
    <location>
        <begin position="128"/>
        <end position="141"/>
    </location>
</feature>
<evidence type="ECO:0000313" key="4">
    <source>
        <dbReference type="Proteomes" id="UP001157006"/>
    </source>
</evidence>
<organism evidence="3 4">
    <name type="scientific">Vicia faba</name>
    <name type="common">Broad bean</name>
    <name type="synonym">Faba vulgaris</name>
    <dbReference type="NCBI Taxonomy" id="3906"/>
    <lineage>
        <taxon>Eukaryota</taxon>
        <taxon>Viridiplantae</taxon>
        <taxon>Streptophyta</taxon>
        <taxon>Embryophyta</taxon>
        <taxon>Tracheophyta</taxon>
        <taxon>Spermatophyta</taxon>
        <taxon>Magnoliopsida</taxon>
        <taxon>eudicotyledons</taxon>
        <taxon>Gunneridae</taxon>
        <taxon>Pentapetalae</taxon>
        <taxon>rosids</taxon>
        <taxon>fabids</taxon>
        <taxon>Fabales</taxon>
        <taxon>Fabaceae</taxon>
        <taxon>Papilionoideae</taxon>
        <taxon>50 kb inversion clade</taxon>
        <taxon>NPAAA clade</taxon>
        <taxon>Hologalegina</taxon>
        <taxon>IRL clade</taxon>
        <taxon>Fabeae</taxon>
        <taxon>Vicia</taxon>
    </lineage>
</organism>
<dbReference type="Proteomes" id="UP001157006">
    <property type="component" value="Chromosome 1L"/>
</dbReference>
<keyword evidence="4" id="KW-1185">Reference proteome</keyword>
<evidence type="ECO:0000256" key="2">
    <source>
        <dbReference type="SAM" id="MobiDB-lite"/>
    </source>
</evidence>
<dbReference type="PANTHER" id="PTHR32108:SF9">
    <property type="entry name" value="REVERSE TRANSCRIPTASE RNASE H-LIKE DOMAIN-CONTAINING PROTEIN"/>
    <property type="match status" value="1"/>
</dbReference>
<protein>
    <submittedName>
        <fullName evidence="3">Uncharacterized protein</fullName>
    </submittedName>
</protein>